<dbReference type="AlphaFoldDB" id="A0A2R3Z1M9"/>
<dbReference type="InterPro" id="IPR023996">
    <property type="entry name" value="TonB-dep_OMP_SusC/RagA"/>
</dbReference>
<evidence type="ECO:0000259" key="12">
    <source>
        <dbReference type="Pfam" id="PF00593"/>
    </source>
</evidence>
<reference evidence="15" key="1">
    <citation type="submission" date="2018-03" db="EMBL/GenBank/DDBJ databases">
        <title>Gramella fulva sp. nov., isolated from a dry surface of tidal flat.</title>
        <authorList>
            <person name="Hwang S.H."/>
            <person name="Hwang W.M."/>
            <person name="Kang K."/>
            <person name="Ahn T.-Y."/>
        </authorList>
    </citation>
    <scope>NUCLEOTIDE SEQUENCE [LARGE SCALE GENOMIC DNA]</scope>
    <source>
        <strain evidence="15">SH35</strain>
    </source>
</reference>
<accession>A0A2R3Z1M9</accession>
<feature type="domain" description="TonB-dependent receptor plug" evidence="13">
    <location>
        <begin position="121"/>
        <end position="246"/>
    </location>
</feature>
<evidence type="ECO:0000256" key="8">
    <source>
        <dbReference type="PROSITE-ProRule" id="PRU01360"/>
    </source>
</evidence>
<dbReference type="RefSeq" id="WP_107010937.1">
    <property type="nucleotide sequence ID" value="NZ_CP028136.1"/>
</dbReference>
<dbReference type="NCBIfam" id="TIGR04057">
    <property type="entry name" value="SusC_RagA_signa"/>
    <property type="match status" value="1"/>
</dbReference>
<organism evidence="14 15">
    <name type="scientific">Christiangramia fulva</name>
    <dbReference type="NCBI Taxonomy" id="2126553"/>
    <lineage>
        <taxon>Bacteria</taxon>
        <taxon>Pseudomonadati</taxon>
        <taxon>Bacteroidota</taxon>
        <taxon>Flavobacteriia</taxon>
        <taxon>Flavobacteriales</taxon>
        <taxon>Flavobacteriaceae</taxon>
        <taxon>Christiangramia</taxon>
    </lineage>
</organism>
<keyword evidence="2 8" id="KW-0813">Transport</keyword>
<dbReference type="Proteomes" id="UP000241507">
    <property type="component" value="Chromosome"/>
</dbReference>
<keyword evidence="6 8" id="KW-0472">Membrane</keyword>
<dbReference type="InterPro" id="IPR000531">
    <property type="entry name" value="Beta-barrel_TonB"/>
</dbReference>
<feature type="compositionally biased region" description="Polar residues" evidence="10">
    <location>
        <begin position="1054"/>
        <end position="1066"/>
    </location>
</feature>
<dbReference type="InterPro" id="IPR039426">
    <property type="entry name" value="TonB-dep_rcpt-like"/>
</dbReference>
<evidence type="ECO:0000256" key="9">
    <source>
        <dbReference type="RuleBase" id="RU003357"/>
    </source>
</evidence>
<comment type="similarity">
    <text evidence="8 9">Belongs to the TonB-dependent receptor family.</text>
</comment>
<proteinExistence type="inferred from homology"/>
<dbReference type="Gene3D" id="2.170.130.10">
    <property type="entry name" value="TonB-dependent receptor, plug domain"/>
    <property type="match status" value="1"/>
</dbReference>
<evidence type="ECO:0000259" key="13">
    <source>
        <dbReference type="Pfam" id="PF07715"/>
    </source>
</evidence>
<evidence type="ECO:0000256" key="11">
    <source>
        <dbReference type="SAM" id="SignalP"/>
    </source>
</evidence>
<dbReference type="EMBL" id="CP028136">
    <property type="protein sequence ID" value="AVR44159.1"/>
    <property type="molecule type" value="Genomic_DNA"/>
</dbReference>
<dbReference type="InterPro" id="IPR037066">
    <property type="entry name" value="Plug_dom_sf"/>
</dbReference>
<dbReference type="InterPro" id="IPR012910">
    <property type="entry name" value="Plug_dom"/>
</dbReference>
<evidence type="ECO:0000256" key="1">
    <source>
        <dbReference type="ARBA" id="ARBA00004571"/>
    </source>
</evidence>
<evidence type="ECO:0000256" key="3">
    <source>
        <dbReference type="ARBA" id="ARBA00022452"/>
    </source>
</evidence>
<keyword evidence="4 8" id="KW-0812">Transmembrane</keyword>
<keyword evidence="11" id="KW-0732">Signal</keyword>
<dbReference type="Gene3D" id="2.40.170.20">
    <property type="entry name" value="TonB-dependent receptor, beta-barrel domain"/>
    <property type="match status" value="1"/>
</dbReference>
<evidence type="ECO:0000256" key="10">
    <source>
        <dbReference type="SAM" id="MobiDB-lite"/>
    </source>
</evidence>
<dbReference type="InterPro" id="IPR008969">
    <property type="entry name" value="CarboxyPept-like_regulatory"/>
</dbReference>
<evidence type="ECO:0000256" key="7">
    <source>
        <dbReference type="ARBA" id="ARBA00023237"/>
    </source>
</evidence>
<keyword evidence="15" id="KW-1185">Reference proteome</keyword>
<evidence type="ECO:0000313" key="15">
    <source>
        <dbReference type="Proteomes" id="UP000241507"/>
    </source>
</evidence>
<evidence type="ECO:0008006" key="16">
    <source>
        <dbReference type="Google" id="ProtNLM"/>
    </source>
</evidence>
<evidence type="ECO:0000256" key="5">
    <source>
        <dbReference type="ARBA" id="ARBA00023077"/>
    </source>
</evidence>
<keyword evidence="7 8" id="KW-0998">Cell outer membrane</keyword>
<dbReference type="KEGG" id="grs:C7S20_02140"/>
<dbReference type="Pfam" id="PF13715">
    <property type="entry name" value="CarbopepD_reg_2"/>
    <property type="match status" value="1"/>
</dbReference>
<name>A0A2R3Z1M9_9FLAO</name>
<keyword evidence="3 8" id="KW-1134">Transmembrane beta strand</keyword>
<protein>
    <recommendedName>
        <fullName evidence="16">SusC/RagA family TonB-linked outer membrane protein</fullName>
    </recommendedName>
</protein>
<feature type="chain" id="PRO_5015354018" description="SusC/RagA family TonB-linked outer membrane protein" evidence="11">
    <location>
        <begin position="23"/>
        <end position="1078"/>
    </location>
</feature>
<dbReference type="Pfam" id="PF07715">
    <property type="entry name" value="Plug"/>
    <property type="match status" value="1"/>
</dbReference>
<feature type="region of interest" description="Disordered" evidence="10">
    <location>
        <begin position="1047"/>
        <end position="1066"/>
    </location>
</feature>
<dbReference type="OrthoDB" id="9768177at2"/>
<dbReference type="SUPFAM" id="SSF49464">
    <property type="entry name" value="Carboxypeptidase regulatory domain-like"/>
    <property type="match status" value="1"/>
</dbReference>
<dbReference type="SUPFAM" id="SSF56935">
    <property type="entry name" value="Porins"/>
    <property type="match status" value="1"/>
</dbReference>
<evidence type="ECO:0000256" key="4">
    <source>
        <dbReference type="ARBA" id="ARBA00022692"/>
    </source>
</evidence>
<dbReference type="PROSITE" id="PS52016">
    <property type="entry name" value="TONB_DEPENDENT_REC_3"/>
    <property type="match status" value="1"/>
</dbReference>
<evidence type="ECO:0000256" key="2">
    <source>
        <dbReference type="ARBA" id="ARBA00022448"/>
    </source>
</evidence>
<evidence type="ECO:0000256" key="6">
    <source>
        <dbReference type="ARBA" id="ARBA00023136"/>
    </source>
</evidence>
<evidence type="ECO:0000313" key="14">
    <source>
        <dbReference type="EMBL" id="AVR44159.1"/>
    </source>
</evidence>
<dbReference type="GO" id="GO:0009279">
    <property type="term" value="C:cell outer membrane"/>
    <property type="evidence" value="ECO:0007669"/>
    <property type="project" value="UniProtKB-SubCell"/>
</dbReference>
<dbReference type="InterPro" id="IPR036942">
    <property type="entry name" value="Beta-barrel_TonB_sf"/>
</dbReference>
<dbReference type="InterPro" id="IPR023997">
    <property type="entry name" value="TonB-dep_OMP_SusC/RagA_CS"/>
</dbReference>
<dbReference type="NCBIfam" id="TIGR04056">
    <property type="entry name" value="OMP_RagA_SusC"/>
    <property type="match status" value="1"/>
</dbReference>
<comment type="subcellular location">
    <subcellularLocation>
        <location evidence="1 8">Cell outer membrane</location>
        <topology evidence="1 8">Multi-pass membrane protein</topology>
    </subcellularLocation>
</comment>
<feature type="domain" description="TonB-dependent receptor-like beta-barrel" evidence="12">
    <location>
        <begin position="462"/>
        <end position="838"/>
    </location>
</feature>
<feature type="signal peptide" evidence="11">
    <location>
        <begin position="1"/>
        <end position="22"/>
    </location>
</feature>
<keyword evidence="5 9" id="KW-0798">TonB box</keyword>
<dbReference type="Gene3D" id="2.60.40.1120">
    <property type="entry name" value="Carboxypeptidase-like, regulatory domain"/>
    <property type="match status" value="1"/>
</dbReference>
<gene>
    <name evidence="14" type="ORF">C7S20_02140</name>
</gene>
<dbReference type="Pfam" id="PF00593">
    <property type="entry name" value="TonB_dep_Rec_b-barrel"/>
    <property type="match status" value="1"/>
</dbReference>
<sequence length="1078" mass="116922">MKTKLSSILTLLLAFVVQITFAQNQRTITGTVTDAEGLPLPGVNVIIKGTTQGTQTNFDGNYFIEASQGDVLVFSFIGYETAQYTVGTTESDRIDVTMSPSASELEEVVVTALGISDRNAREVVYANQTVNSEELNSTPSKNALEALRGKAAGVKLSTGSGSVGSSTRIVLRGEGSLTGNNNALIIVDGVAIDNSATSGGAGSSSTGYADYGNRFNDINPDNIESVTILKGPSATSLYGSRGASGVVLITTKSGKKGEKMRINYNGSTSMETAIINLQRQSTYGQGYDNASLDSGENWSWGPTLDGVVRPWTSPIDSDGDGALEALIRPYSAVPNQLQNFFNTGYTLSNTISLSGAKEGFTYFASYGNTDQSGILDNTYYKRDNLSFNASAQLSDKLKSDFKISYANVRENTAQEGSRPFEGNNAYAMVVQSPVNIPFSELKDYKSPFHDINGYWGSYSSVNPYYILNEYGNEANIDNFLANASLTYKLFDGLSLNGRFGGNIVNTQTDTWTPTFTPAQQLIWTNGLEIGTRNSKHNSLGEYVNYNNKTLNLDATVSANYNKQLSDDFELSASAGFNYFSRENKSLTGSSVGGLVVSGVYNLSNSVQSPTSSMYRSRYRIYGALANASIGYKNAAFLELSARNDWSSTLPAGNNSFLYGAVGASVIFTDLLNIENDFLNYGKLRGSYGTSGKDAGIYLLNSYFIGNPTIVGLGDYALFFPKNGVPGFTLGNTIGNPTLRPELTTTYEVGADLGFFRDMITLSYTYYKSIHDDQIVTINLPRSTGFSQTVSNIGRMTNKGHEATLSIRPLKNVIDDLNFELFGTFSKNDNEVVNIAEDISELTIGGPFGNTGVSVVAKEGMPFGTFKGLAPKTNAQGQIIVDPNTGYPLYTDEEVYLGSYQPDYLLSFGTNANYKGFGLRVLVDMKEGGEFVSQSKYMTEFNGTAINTTIYNREPFIIPNSVIQNEDGTFSENTTAITEQDFYTSYDPAASTYLIDASYIKLREVELSYTIPKTFLENTFITNARLAIYGKNLKFWLPGENKYADPEVNGPALTGNAQGIETTQTPTSRSLGLNVQLSF</sequence>